<name>A0AAV4N3T8_CAEEX</name>
<dbReference type="Proteomes" id="UP001054945">
    <property type="component" value="Unassembled WGS sequence"/>
</dbReference>
<comment type="caution">
    <text evidence="1">The sequence shown here is derived from an EMBL/GenBank/DDBJ whole genome shotgun (WGS) entry which is preliminary data.</text>
</comment>
<evidence type="ECO:0000313" key="1">
    <source>
        <dbReference type="EMBL" id="GIX79363.1"/>
    </source>
</evidence>
<dbReference type="AlphaFoldDB" id="A0AAV4N3T8"/>
<accession>A0AAV4N3T8</accession>
<dbReference type="EMBL" id="BPLR01002930">
    <property type="protein sequence ID" value="GIX79363.1"/>
    <property type="molecule type" value="Genomic_DNA"/>
</dbReference>
<evidence type="ECO:0000313" key="2">
    <source>
        <dbReference type="Proteomes" id="UP001054945"/>
    </source>
</evidence>
<organism evidence="1 2">
    <name type="scientific">Caerostris extrusa</name>
    <name type="common">Bark spider</name>
    <name type="synonym">Caerostris bankana</name>
    <dbReference type="NCBI Taxonomy" id="172846"/>
    <lineage>
        <taxon>Eukaryota</taxon>
        <taxon>Metazoa</taxon>
        <taxon>Ecdysozoa</taxon>
        <taxon>Arthropoda</taxon>
        <taxon>Chelicerata</taxon>
        <taxon>Arachnida</taxon>
        <taxon>Araneae</taxon>
        <taxon>Araneomorphae</taxon>
        <taxon>Entelegynae</taxon>
        <taxon>Araneoidea</taxon>
        <taxon>Araneidae</taxon>
        <taxon>Caerostris</taxon>
    </lineage>
</organism>
<reference evidence="1 2" key="1">
    <citation type="submission" date="2021-06" db="EMBL/GenBank/DDBJ databases">
        <title>Caerostris extrusa draft genome.</title>
        <authorList>
            <person name="Kono N."/>
            <person name="Arakawa K."/>
        </authorList>
    </citation>
    <scope>NUCLEOTIDE SEQUENCE [LARGE SCALE GENOMIC DNA]</scope>
</reference>
<sequence>MDDPLNASQTDISRTTVWFARVHKNFSDYTSLKSRSSVGRPRSTNSVVMEENTLDSIVTNHYTSIRTVASAIKEARFGFLSLNPYTPFTAKGSSCCSLMIILHICFSYSGHSLYRRIGCSSPVPWTSISPDLSNLDFFLVGALKAIVYHGSVEINLVTRVFTAIIITETVGVFDSDQLSRLRVFQGYLASDGANFELLL</sequence>
<protein>
    <submittedName>
        <fullName evidence="1">Uncharacterized protein</fullName>
    </submittedName>
</protein>
<proteinExistence type="predicted"/>
<keyword evidence="2" id="KW-1185">Reference proteome</keyword>
<gene>
    <name evidence="1" type="ORF">CEXT_520121</name>
</gene>